<keyword evidence="15" id="KW-1185">Reference proteome</keyword>
<evidence type="ECO:0000259" key="12">
    <source>
        <dbReference type="Pfam" id="PF08544"/>
    </source>
</evidence>
<dbReference type="EMBL" id="JAKWFO010000003">
    <property type="protein sequence ID" value="KAI9637939.1"/>
    <property type="molecule type" value="Genomic_DNA"/>
</dbReference>
<name>A0AA38HEN1_9TREE</name>
<dbReference type="InterPro" id="IPR013750">
    <property type="entry name" value="GHMP_kinase_C_dom"/>
</dbReference>
<evidence type="ECO:0000313" key="15">
    <source>
        <dbReference type="Proteomes" id="UP001164286"/>
    </source>
</evidence>
<proteinExistence type="inferred from homology"/>
<dbReference type="GeneID" id="77727509"/>
<dbReference type="GO" id="GO:0006012">
    <property type="term" value="P:galactose metabolic process"/>
    <property type="evidence" value="ECO:0007669"/>
    <property type="project" value="InterPro"/>
</dbReference>
<keyword evidence="14" id="KW-0687">Ribonucleoprotein</keyword>
<keyword evidence="7" id="KW-0418">Kinase</keyword>
<evidence type="ECO:0000256" key="1">
    <source>
        <dbReference type="ARBA" id="ARBA00004947"/>
    </source>
</evidence>
<comment type="caution">
    <text evidence="14">The sequence shown here is derived from an EMBL/GenBank/DDBJ whole genome shotgun (WGS) entry which is preliminary data.</text>
</comment>
<feature type="domain" description="GHMP kinase N-terminal" evidence="11">
    <location>
        <begin position="151"/>
        <end position="233"/>
    </location>
</feature>
<feature type="domain" description="Galactokinase N-terminal" evidence="13">
    <location>
        <begin position="35"/>
        <end position="84"/>
    </location>
</feature>
<dbReference type="Gene3D" id="3.30.230.10">
    <property type="match status" value="1"/>
</dbReference>
<dbReference type="GO" id="GO:0005524">
    <property type="term" value="F:ATP binding"/>
    <property type="evidence" value="ECO:0007669"/>
    <property type="project" value="UniProtKB-KW"/>
</dbReference>
<gene>
    <name evidence="14" type="ORF">MKK02DRAFT_31474</name>
</gene>
<dbReference type="PRINTS" id="PR00473">
    <property type="entry name" value="GALCTOKINASE"/>
</dbReference>
<organism evidence="14 15">
    <name type="scientific">Dioszegia hungarica</name>
    <dbReference type="NCBI Taxonomy" id="4972"/>
    <lineage>
        <taxon>Eukaryota</taxon>
        <taxon>Fungi</taxon>
        <taxon>Dikarya</taxon>
        <taxon>Basidiomycota</taxon>
        <taxon>Agaricomycotina</taxon>
        <taxon>Tremellomycetes</taxon>
        <taxon>Tremellales</taxon>
        <taxon>Bulleribasidiaceae</taxon>
        <taxon>Dioszegia</taxon>
    </lineage>
</organism>
<evidence type="ECO:0000256" key="6">
    <source>
        <dbReference type="ARBA" id="ARBA00022741"/>
    </source>
</evidence>
<dbReference type="SUPFAM" id="SSF55060">
    <property type="entry name" value="GHMP Kinase, C-terminal domain"/>
    <property type="match status" value="1"/>
</dbReference>
<dbReference type="GO" id="GO:0004335">
    <property type="term" value="F:galactokinase activity"/>
    <property type="evidence" value="ECO:0007669"/>
    <property type="project" value="UniProtKB-EC"/>
</dbReference>
<dbReference type="PIRSF" id="PIRSF000530">
    <property type="entry name" value="Galactokinase"/>
    <property type="match status" value="1"/>
</dbReference>
<dbReference type="PANTHER" id="PTHR10457:SF7">
    <property type="entry name" value="GALACTOKINASE-RELATED"/>
    <property type="match status" value="1"/>
</dbReference>
<sequence>MAEALPVPVFASLNEIYPSKTSVLREGTRWNDLLEAFKERYGALPTHVVRAPGRVNILGEHIDYSLFPVLPAAIEQDILLALRPIPGSSGSGPKVDLSNFNPKFKPSTFPLQAPASGAGEWHVDFTSPAQGGGWENYVKVAFAQCLSEFFGEEGKGGEGNGPVGMQVMMSGSVPPGSGLSSSAAVVVGAVTTFLVANGIIEGVTKGDVTRLAIASEHRMGLRTGGMDQAASALALPNSLLHLSFFPSLSPLPLPLPSGLSVVITNSLTPHSLTDTAPVQYNLRVVESICAARVLLHAWGLSEHERVKGKKGEDARVWLREVLEMWRPGKVDDETAGVLEEAVEAAEKVLGAKGRGERGWTREEMREASGMEEGEFDKTYLDFIPIRADHFHLLPRVLHCLRESQRVTRFTQICRSFSTPSAADGDASSDPRIAELGKLLVESHTSCKELYDCTHAQTDALKELCMNAGAIGSRQTGGGWGGAVISLVHTSQAEAFLGTVKEEYGPYKGLSEEKLHEEAFATIPGCGAGVYLVEGDLQ</sequence>
<dbReference type="GO" id="GO:0005829">
    <property type="term" value="C:cytosol"/>
    <property type="evidence" value="ECO:0007669"/>
    <property type="project" value="TreeGrafter"/>
</dbReference>
<dbReference type="AlphaFoldDB" id="A0AA38HEN1"/>
<dbReference type="InterPro" id="IPR000705">
    <property type="entry name" value="Galactokinase"/>
</dbReference>
<evidence type="ECO:0000313" key="14">
    <source>
        <dbReference type="EMBL" id="KAI9637939.1"/>
    </source>
</evidence>
<keyword evidence="6" id="KW-0547">Nucleotide-binding</keyword>
<evidence type="ECO:0000256" key="8">
    <source>
        <dbReference type="ARBA" id="ARBA00022840"/>
    </source>
</evidence>
<dbReference type="Gene3D" id="1.20.1440.340">
    <property type="match status" value="1"/>
</dbReference>
<comment type="pathway">
    <text evidence="1">Carbohydrate metabolism; galactose metabolism.</text>
</comment>
<dbReference type="PROSITE" id="PS00627">
    <property type="entry name" value="GHMP_KINASES_ATP"/>
    <property type="match status" value="1"/>
</dbReference>
<evidence type="ECO:0000256" key="10">
    <source>
        <dbReference type="ARBA" id="ARBA00049538"/>
    </source>
</evidence>
<dbReference type="Pfam" id="PF10509">
    <property type="entry name" value="GalKase_gal_bdg"/>
    <property type="match status" value="1"/>
</dbReference>
<dbReference type="SUPFAM" id="SSF54211">
    <property type="entry name" value="Ribosomal protein S5 domain 2-like"/>
    <property type="match status" value="1"/>
</dbReference>
<comment type="similarity">
    <text evidence="2">Belongs to the GHMP kinase family. GalK subfamily.</text>
</comment>
<dbReference type="InterPro" id="IPR006204">
    <property type="entry name" value="GHMP_kinase_N_dom"/>
</dbReference>
<dbReference type="InterPro" id="IPR006206">
    <property type="entry name" value="Mevalonate/galactokinase"/>
</dbReference>
<dbReference type="Pfam" id="PF08544">
    <property type="entry name" value="GHMP_kinases_C"/>
    <property type="match status" value="1"/>
</dbReference>
<evidence type="ECO:0000256" key="4">
    <source>
        <dbReference type="ARBA" id="ARBA00019487"/>
    </source>
</evidence>
<evidence type="ECO:0000259" key="11">
    <source>
        <dbReference type="Pfam" id="PF00288"/>
    </source>
</evidence>
<accession>A0AA38HEN1</accession>
<feature type="domain" description="GHMP kinase C-terminal" evidence="12">
    <location>
        <begin position="431"/>
        <end position="503"/>
    </location>
</feature>
<dbReference type="PRINTS" id="PR00959">
    <property type="entry name" value="MEVGALKINASE"/>
</dbReference>
<protein>
    <recommendedName>
        <fullName evidence="4">Galactokinase</fullName>
        <ecNumber evidence="3">2.7.1.6</ecNumber>
    </recommendedName>
    <alternativeName>
        <fullName evidence="9">Galactose kinase</fullName>
    </alternativeName>
</protein>
<dbReference type="PANTHER" id="PTHR10457">
    <property type="entry name" value="MEVALONATE KINASE/GALACTOKINASE"/>
    <property type="match status" value="1"/>
</dbReference>
<evidence type="ECO:0000256" key="3">
    <source>
        <dbReference type="ARBA" id="ARBA00012315"/>
    </source>
</evidence>
<dbReference type="InterPro" id="IPR036554">
    <property type="entry name" value="GHMP_kinase_C_sf"/>
</dbReference>
<evidence type="ECO:0000259" key="13">
    <source>
        <dbReference type="Pfam" id="PF10509"/>
    </source>
</evidence>
<keyword evidence="8" id="KW-0067">ATP-binding</keyword>
<dbReference type="InterPro" id="IPR006203">
    <property type="entry name" value="GHMP_knse_ATP-bd_CS"/>
</dbReference>
<dbReference type="Pfam" id="PF00288">
    <property type="entry name" value="GHMP_kinases_N"/>
    <property type="match status" value="1"/>
</dbReference>
<dbReference type="Proteomes" id="UP001164286">
    <property type="component" value="Unassembled WGS sequence"/>
</dbReference>
<dbReference type="EC" id="2.7.1.6" evidence="3"/>
<dbReference type="GO" id="GO:0005840">
    <property type="term" value="C:ribosome"/>
    <property type="evidence" value="ECO:0007669"/>
    <property type="project" value="UniProtKB-KW"/>
</dbReference>
<evidence type="ECO:0000256" key="9">
    <source>
        <dbReference type="ARBA" id="ARBA00029590"/>
    </source>
</evidence>
<reference evidence="14" key="1">
    <citation type="journal article" date="2022" name="G3 (Bethesda)">
        <title>High quality genome of the basidiomycete yeast Dioszegia hungarica PDD-24b-2 isolated from cloud water.</title>
        <authorList>
            <person name="Jarrige D."/>
            <person name="Haridas S."/>
            <person name="Bleykasten-Grosshans C."/>
            <person name="Joly M."/>
            <person name="Nadalig T."/>
            <person name="Sancelme M."/>
            <person name="Vuilleumier S."/>
            <person name="Grigoriev I.V."/>
            <person name="Amato P."/>
            <person name="Bringel F."/>
        </authorList>
    </citation>
    <scope>NUCLEOTIDE SEQUENCE</scope>
    <source>
        <strain evidence="14">PDD-24b-2</strain>
    </source>
</reference>
<evidence type="ECO:0000256" key="2">
    <source>
        <dbReference type="ARBA" id="ARBA00006566"/>
    </source>
</evidence>
<evidence type="ECO:0000256" key="5">
    <source>
        <dbReference type="ARBA" id="ARBA00022679"/>
    </source>
</evidence>
<dbReference type="InterPro" id="IPR020568">
    <property type="entry name" value="Ribosomal_Su5_D2-typ_SF"/>
</dbReference>
<keyword evidence="5" id="KW-0808">Transferase</keyword>
<dbReference type="InterPro" id="IPR019539">
    <property type="entry name" value="GalKase_N"/>
</dbReference>
<dbReference type="RefSeq" id="XP_052947716.1">
    <property type="nucleotide sequence ID" value="XM_053088304.1"/>
</dbReference>
<dbReference type="InterPro" id="IPR014721">
    <property type="entry name" value="Ribsml_uS5_D2-typ_fold_subgr"/>
</dbReference>
<comment type="catalytic activity">
    <reaction evidence="10">
        <text>alpha-D-galactose + ATP = alpha-D-galactose 1-phosphate + ADP + H(+)</text>
        <dbReference type="Rhea" id="RHEA:13553"/>
        <dbReference type="ChEBI" id="CHEBI:15378"/>
        <dbReference type="ChEBI" id="CHEBI:28061"/>
        <dbReference type="ChEBI" id="CHEBI:30616"/>
        <dbReference type="ChEBI" id="CHEBI:58336"/>
        <dbReference type="ChEBI" id="CHEBI:456216"/>
        <dbReference type="EC" id="2.7.1.6"/>
    </reaction>
    <physiologicalReaction direction="left-to-right" evidence="10">
        <dbReference type="Rhea" id="RHEA:13554"/>
    </physiologicalReaction>
</comment>
<keyword evidence="14" id="KW-0689">Ribosomal protein</keyword>
<evidence type="ECO:0000256" key="7">
    <source>
        <dbReference type="ARBA" id="ARBA00022777"/>
    </source>
</evidence>